<dbReference type="GO" id="GO:0004674">
    <property type="term" value="F:protein serine/threonine kinase activity"/>
    <property type="evidence" value="ECO:0007669"/>
    <property type="project" value="UniProtKB-EC"/>
</dbReference>
<keyword evidence="6" id="KW-0378">Hydrolase</keyword>
<dbReference type="InterPro" id="IPR030665">
    <property type="entry name" value="KaiC"/>
</dbReference>
<dbReference type="PROSITE" id="PS51146">
    <property type="entry name" value="KAIC"/>
    <property type="match status" value="2"/>
</dbReference>
<comment type="caution">
    <text evidence="9">The sequence shown here is derived from an EMBL/GenBank/DDBJ whole genome shotgun (WGS) entry which is preliminary data.</text>
</comment>
<dbReference type="RefSeq" id="WP_425343940.1">
    <property type="nucleotide sequence ID" value="NZ_JBGUBD010000001.1"/>
</dbReference>
<dbReference type="NCBIfam" id="NF006799">
    <property type="entry name" value="PRK09302.1"/>
    <property type="match status" value="1"/>
</dbReference>
<keyword evidence="3 9" id="KW-0808">Transferase</keyword>
<feature type="domain" description="KaiC" evidence="8">
    <location>
        <begin position="270"/>
        <end position="502"/>
    </location>
</feature>
<feature type="region of interest" description="Disordered" evidence="7">
    <location>
        <begin position="1"/>
        <end position="32"/>
    </location>
</feature>
<dbReference type="EMBL" id="JBGUBD010000001">
    <property type="protein sequence ID" value="MFA9477016.1"/>
    <property type="molecule type" value="Genomic_DNA"/>
</dbReference>
<evidence type="ECO:0000256" key="4">
    <source>
        <dbReference type="ARBA" id="ARBA00022737"/>
    </source>
</evidence>
<dbReference type="PIRSF" id="PIRSF039117">
    <property type="entry name" value="KaiC"/>
    <property type="match status" value="1"/>
</dbReference>
<name>A0ABV4U094_9BACT</name>
<dbReference type="Pfam" id="PF06745">
    <property type="entry name" value="ATPase"/>
    <property type="match status" value="2"/>
</dbReference>
<dbReference type="InterPro" id="IPR013503">
    <property type="entry name" value="Circadian_KaiC_bact"/>
</dbReference>
<dbReference type="PANTHER" id="PTHR42926:SF1">
    <property type="entry name" value="CIRCADIAN CLOCK OSCILLATOR PROTEIN KAIC 1"/>
    <property type="match status" value="1"/>
</dbReference>
<dbReference type="InterPro" id="IPR051347">
    <property type="entry name" value="Circadian_clock_KaiC-rel"/>
</dbReference>
<dbReference type="InterPro" id="IPR010624">
    <property type="entry name" value="KaiC_dom"/>
</dbReference>
<accession>A0ABV4U094</accession>
<dbReference type="SUPFAM" id="SSF52540">
    <property type="entry name" value="P-loop containing nucleoside triphosphate hydrolases"/>
    <property type="match status" value="2"/>
</dbReference>
<feature type="domain" description="KaiC" evidence="8">
    <location>
        <begin position="25"/>
        <end position="269"/>
    </location>
</feature>
<proteinExistence type="predicted"/>
<gene>
    <name evidence="9" type="primary">kaiC</name>
    <name evidence="9" type="ORF">ACERK3_01790</name>
</gene>
<protein>
    <recommendedName>
        <fullName evidence="1">non-specific serine/threonine protein kinase</fullName>
        <ecNumber evidence="1">2.7.11.1</ecNumber>
    </recommendedName>
</protein>
<evidence type="ECO:0000259" key="8">
    <source>
        <dbReference type="PROSITE" id="PS51146"/>
    </source>
</evidence>
<evidence type="ECO:0000256" key="1">
    <source>
        <dbReference type="ARBA" id="ARBA00012513"/>
    </source>
</evidence>
<dbReference type="PRINTS" id="PR01874">
    <property type="entry name" value="DNAREPAIRADA"/>
</dbReference>
<evidence type="ECO:0000256" key="5">
    <source>
        <dbReference type="ARBA" id="ARBA00022777"/>
    </source>
</evidence>
<dbReference type="EC" id="2.7.11.1" evidence="1"/>
<evidence type="ECO:0000256" key="2">
    <source>
        <dbReference type="ARBA" id="ARBA00022553"/>
    </source>
</evidence>
<evidence type="ECO:0000313" key="9">
    <source>
        <dbReference type="EMBL" id="MFA9477016.1"/>
    </source>
</evidence>
<organism evidence="9 10">
    <name type="scientific">Natronomicrosphaera hydrolytica</name>
    <dbReference type="NCBI Taxonomy" id="3242702"/>
    <lineage>
        <taxon>Bacteria</taxon>
        <taxon>Pseudomonadati</taxon>
        <taxon>Planctomycetota</taxon>
        <taxon>Phycisphaerae</taxon>
        <taxon>Phycisphaerales</taxon>
        <taxon>Phycisphaeraceae</taxon>
        <taxon>Natronomicrosphaera</taxon>
    </lineage>
</organism>
<sequence>MAESKSSDLKGTGAKGPDSQSNTDHRLKTGIPGLDALTRGGLVRGRAAVLCGASGTGKTVMCGQYLAAGVEQFGEAGVYVTFEESVADLRENLSRFGWDVAGMESAKKLLFVDASPRADENEVVVKGDYDLAALRARVLYAIEQVQATRVAVDSLAALFMRFPDVGIVRRELFRLTSALNEAGVTTLMTTEQLPGESDRLSRFGVEEFVADSVMLIRNVPEISRRRRTLEVLKMRGSDHASGAFPFSISSDGIQTIPLGTLKLEQPSTDKRISSGCKALDAMCGGGFFRDSVTIVSGATGTGKTLTAMQFLRGAAEQSERAVVFGYEESRPQLMRNAESWGIDLEGMEKDGLVEIHCQFPESGSLEDHLARVRSVIKRFKAQRVVVDSITALQRIGSVSAFREFALGLTSMLKEAQVAGLYTSTSDSLFGSRSVTEQHISTLTDAILLLRYVEFKGEMHRGVTVLKMRGSAHDKSIRQFRITSEGMDIGEPFADMAGILAGHLSILGDQG</sequence>
<reference evidence="9 10" key="1">
    <citation type="submission" date="2024-08" db="EMBL/GenBank/DDBJ databases">
        <title>Whole-genome sequencing of halo(alkali)philic microorganisms from hypersaline lakes.</title>
        <authorList>
            <person name="Sorokin D.Y."/>
            <person name="Merkel A.Y."/>
            <person name="Messina E."/>
            <person name="Yakimov M."/>
        </authorList>
    </citation>
    <scope>NUCLEOTIDE SEQUENCE [LARGE SCALE GENOMIC DNA]</scope>
    <source>
        <strain evidence="9 10">AB-hyl4</strain>
    </source>
</reference>
<keyword evidence="10" id="KW-1185">Reference proteome</keyword>
<keyword evidence="2" id="KW-0597">Phosphoprotein</keyword>
<evidence type="ECO:0000256" key="3">
    <source>
        <dbReference type="ARBA" id="ARBA00022679"/>
    </source>
</evidence>
<dbReference type="Gene3D" id="3.40.50.300">
    <property type="entry name" value="P-loop containing nucleotide triphosphate hydrolases"/>
    <property type="match status" value="2"/>
</dbReference>
<keyword evidence="5" id="KW-0418">Kinase</keyword>
<dbReference type="NCBIfam" id="TIGR02655">
    <property type="entry name" value="circ_KaiC"/>
    <property type="match status" value="1"/>
</dbReference>
<dbReference type="PANTHER" id="PTHR42926">
    <property type="match status" value="1"/>
</dbReference>
<dbReference type="InterPro" id="IPR014774">
    <property type="entry name" value="KaiC-like_dom"/>
</dbReference>
<evidence type="ECO:0000256" key="7">
    <source>
        <dbReference type="SAM" id="MobiDB-lite"/>
    </source>
</evidence>
<keyword evidence="4" id="KW-0677">Repeat</keyword>
<evidence type="ECO:0000256" key="6">
    <source>
        <dbReference type="ARBA" id="ARBA00022801"/>
    </source>
</evidence>
<evidence type="ECO:0000313" key="10">
    <source>
        <dbReference type="Proteomes" id="UP001575105"/>
    </source>
</evidence>
<dbReference type="Proteomes" id="UP001575105">
    <property type="component" value="Unassembled WGS sequence"/>
</dbReference>
<dbReference type="InterPro" id="IPR027417">
    <property type="entry name" value="P-loop_NTPase"/>
</dbReference>